<name>A0ABS8QIH2_9BACI</name>
<sequence length="63" mass="7381">MGAIQYNGYRFVPEYSGIQKKGAIHVYNGDQFIEDIHFDFSGNFPDHDQIEELVNHYCKQNEI</sequence>
<evidence type="ECO:0000313" key="1">
    <source>
        <dbReference type="EMBL" id="MCD4838600.1"/>
    </source>
</evidence>
<organism evidence="1 2">
    <name type="scientific">Neobacillus sedimentimangrovi</name>
    <dbReference type="NCBI Taxonomy" id="2699460"/>
    <lineage>
        <taxon>Bacteria</taxon>
        <taxon>Bacillati</taxon>
        <taxon>Bacillota</taxon>
        <taxon>Bacilli</taxon>
        <taxon>Bacillales</taxon>
        <taxon>Bacillaceae</taxon>
        <taxon>Neobacillus</taxon>
    </lineage>
</organism>
<evidence type="ECO:0000313" key="2">
    <source>
        <dbReference type="Proteomes" id="UP001162836"/>
    </source>
</evidence>
<gene>
    <name evidence="1" type="ORF">LRS37_06890</name>
</gene>
<accession>A0ABS8QIH2</accession>
<dbReference type="InterPro" id="IPR035314">
    <property type="entry name" value="DUF5370"/>
</dbReference>
<dbReference type="EMBL" id="JAJODE010000014">
    <property type="protein sequence ID" value="MCD4838600.1"/>
    <property type="molecule type" value="Genomic_DNA"/>
</dbReference>
<dbReference type="Proteomes" id="UP001162836">
    <property type="component" value="Unassembled WGS sequence"/>
</dbReference>
<keyword evidence="2" id="KW-1185">Reference proteome</keyword>
<proteinExistence type="predicted"/>
<dbReference type="Pfam" id="PF17340">
    <property type="entry name" value="DUF5370"/>
    <property type="match status" value="1"/>
</dbReference>
<dbReference type="RefSeq" id="WP_038535466.1">
    <property type="nucleotide sequence ID" value="NZ_JAAFZF010000001.1"/>
</dbReference>
<comment type="caution">
    <text evidence="1">The sequence shown here is derived from an EMBL/GenBank/DDBJ whole genome shotgun (WGS) entry which is preliminary data.</text>
</comment>
<protein>
    <submittedName>
        <fullName evidence="1">YbxH family protein</fullName>
    </submittedName>
</protein>
<reference evidence="1 2" key="1">
    <citation type="journal article" date="2023" name="Antonie Van Leeuwenhoek">
        <title>Unveiling the genomic potential of a novel thermostable glycoside hydrolases producing Neobacillus sedimentimangrovi UE25.</title>
        <authorList>
            <person name="Ejaz U."/>
            <person name="Saleem F."/>
            <person name="Rashid R."/>
            <person name="Hasan K.A."/>
            <person name="Syed M.N."/>
            <person name="Sohail M."/>
        </authorList>
    </citation>
    <scope>NUCLEOTIDE SEQUENCE [LARGE SCALE GENOMIC DNA]</scope>
    <source>
        <strain evidence="1 2">UE25</strain>
    </source>
</reference>